<dbReference type="PANTHER" id="PTHR48090">
    <property type="entry name" value="UNDECAPRENYL-PHOSPHATE 4-DEOXY-4-FORMAMIDO-L-ARABINOSE TRANSFERASE-RELATED"/>
    <property type="match status" value="1"/>
</dbReference>
<proteinExistence type="predicted"/>
<dbReference type="RefSeq" id="WP_142663644.1">
    <property type="nucleotide sequence ID" value="NZ_FXTK01000011.1"/>
</dbReference>
<accession>A0A521E357</accession>
<dbReference type="Gene3D" id="3.90.550.10">
    <property type="entry name" value="Spore Coat Polysaccharide Biosynthesis Protein SpsA, Chain A"/>
    <property type="match status" value="1"/>
</dbReference>
<dbReference type="AlphaFoldDB" id="A0A521E357"/>
<dbReference type="InterPro" id="IPR001173">
    <property type="entry name" value="Glyco_trans_2-like"/>
</dbReference>
<dbReference type="Proteomes" id="UP000319014">
    <property type="component" value="Unassembled WGS sequence"/>
</dbReference>
<dbReference type="SUPFAM" id="SSF53448">
    <property type="entry name" value="Nucleotide-diphospho-sugar transferases"/>
    <property type="match status" value="1"/>
</dbReference>
<gene>
    <name evidence="2" type="ORF">SAMN06265221_11122</name>
</gene>
<feature type="domain" description="Glycosyltransferase 2-like" evidence="1">
    <location>
        <begin position="26"/>
        <end position="187"/>
    </location>
</feature>
<dbReference type="OrthoDB" id="9807795at2"/>
<keyword evidence="3" id="KW-1185">Reference proteome</keyword>
<dbReference type="EMBL" id="FXTK01000011">
    <property type="protein sequence ID" value="SMO78387.1"/>
    <property type="molecule type" value="Genomic_DNA"/>
</dbReference>
<organism evidence="2 3">
    <name type="scientific">Paracoccus laeviglucosivorans</name>
    <dbReference type="NCBI Taxonomy" id="1197861"/>
    <lineage>
        <taxon>Bacteria</taxon>
        <taxon>Pseudomonadati</taxon>
        <taxon>Pseudomonadota</taxon>
        <taxon>Alphaproteobacteria</taxon>
        <taxon>Rhodobacterales</taxon>
        <taxon>Paracoccaceae</taxon>
        <taxon>Paracoccus</taxon>
    </lineage>
</organism>
<evidence type="ECO:0000259" key="1">
    <source>
        <dbReference type="Pfam" id="PF00535"/>
    </source>
</evidence>
<dbReference type="CDD" id="cd04179">
    <property type="entry name" value="DPM_DPG-synthase_like"/>
    <property type="match status" value="1"/>
</dbReference>
<dbReference type="Pfam" id="PF00535">
    <property type="entry name" value="Glycos_transf_2"/>
    <property type="match status" value="1"/>
</dbReference>
<evidence type="ECO:0000313" key="3">
    <source>
        <dbReference type="Proteomes" id="UP000319014"/>
    </source>
</evidence>
<protein>
    <recommendedName>
        <fullName evidence="1">Glycosyltransferase 2-like domain-containing protein</fullName>
    </recommendedName>
</protein>
<sequence>MLNDSGWQLPASETLELAPKRHKYALVIPVINEGQRIRGQLQRIAALPDHPDTIIADGGSTDGSLDPEFLTQQGVRTRLTKTGPGKLSAQLRMAYAYCLRQGYDGIVTIDGNGKDGVEAIAGFVARLDAGDDYVQGSRYAQGGQAVNTPLDRAFANRMIHAPMLSLASRKKLTDTTNGFRAYSARYLLDPRVAPFRDVFNRYELLFYLTVRAGQLGYKVSEIPVTRAYPSGEKPPTKINGWNARLAVLGQTIAAATGKFAP</sequence>
<reference evidence="2 3" key="1">
    <citation type="submission" date="2017-05" db="EMBL/GenBank/DDBJ databases">
        <authorList>
            <person name="Varghese N."/>
            <person name="Submissions S."/>
        </authorList>
    </citation>
    <scope>NUCLEOTIDE SEQUENCE [LARGE SCALE GENOMIC DNA]</scope>
    <source>
        <strain evidence="2 3">DSM 100094</strain>
    </source>
</reference>
<name>A0A521E357_9RHOB</name>
<evidence type="ECO:0000313" key="2">
    <source>
        <dbReference type="EMBL" id="SMO78387.1"/>
    </source>
</evidence>
<dbReference type="InterPro" id="IPR050256">
    <property type="entry name" value="Glycosyltransferase_2"/>
</dbReference>
<dbReference type="InterPro" id="IPR029044">
    <property type="entry name" value="Nucleotide-diphossugar_trans"/>
</dbReference>